<evidence type="ECO:0000256" key="1">
    <source>
        <dbReference type="SAM" id="MobiDB-lite"/>
    </source>
</evidence>
<dbReference type="EMBL" id="JNBR01001915">
    <property type="protein sequence ID" value="OQR84271.1"/>
    <property type="molecule type" value="Genomic_DNA"/>
</dbReference>
<evidence type="ECO:0000259" key="2">
    <source>
        <dbReference type="SMART" id="SM00563"/>
    </source>
</evidence>
<keyword evidence="3" id="KW-0808">Transferase</keyword>
<dbReference type="SMART" id="SM00563">
    <property type="entry name" value="PlsC"/>
    <property type="match status" value="1"/>
</dbReference>
<accession>A0A1V9YEY7</accession>
<dbReference type="Proteomes" id="UP000243579">
    <property type="component" value="Unassembled WGS sequence"/>
</dbReference>
<dbReference type="CDD" id="cd07990">
    <property type="entry name" value="LPLAT_LCLAT1-like"/>
    <property type="match status" value="1"/>
</dbReference>
<feature type="domain" description="Phospholipid/glycerol acyltransferase" evidence="2">
    <location>
        <begin position="600"/>
        <end position="722"/>
    </location>
</feature>
<feature type="compositionally biased region" description="Low complexity" evidence="1">
    <location>
        <begin position="17"/>
        <end position="56"/>
    </location>
</feature>
<protein>
    <submittedName>
        <fullName evidence="3">1-acyl-sn-glycerol-3-phosphate acyltransferase</fullName>
    </submittedName>
</protein>
<keyword evidence="3" id="KW-0012">Acyltransferase</keyword>
<dbReference type="AlphaFoldDB" id="A0A1V9YEY7"/>
<sequence length="1090" mass="122174">MDLSRLLSPCTDDDVVSDATSVASMSPPSSPVLSAASAPPSPTGSLSSASSLSSTNSGLRTGKWFYEEEQYALALVECFLLSYFPALPAGSSLRLFLADKLSCSPMRISKKLSREPLELAGVALPKKLGQQRYLEQPIDSAQRTRTLQHLAQLETTFHRCLAHEHRLASPQEAQKRGFVDLHNANSMHRTGYWFREEQVYAWKLIDFFLKGHLRLRKGTTLRAYLAEQLGCSPMRISKKLASGLIGGKTIPKKVGTATYRPQAKHTAEFTQAALKAEAELAAARAACFAFKSNPAPYTETAMSTPLLLLRRAAMELRRGMWTDVEDSYALALIEGFLQGCFGSVAPGTSLRCFLAKRLRCSPMRISKRLAFYSLSHNVNLPQKVGKLRYSPSRTLSPERVRAALGQIQYLQSVFEKTQTPPQVLDDRPLSSPDAPRVGMWLPQEQAHAYDLIRLFLKGDLPLARGTTLRAFLATELNCSPMRISKKLATTELAGRKLPKRIGSAMFVPKEHRVLLKQLQMVSPTAYALGRLCGLWLLLHVVLLNLYASLFMVLKPFNRPCFRQLIATYCLTDWIACLLLCFKRSRLILSGDALPTTSRPVILLANHQVDADWWYLLQFVAAQGALPQLKLSMKASLRLVPFMGWAMAMLEFLFLDRALSTDRARVQRYMESFISDGLPVWLVLFPEGTTIHTEYVAKSHSFAQRKDRPIFNRVLLPRVAGLQLLLDAFAHSSIKPEIYDVTIGYPGYTGEVPTYSMGYSRRVDVAVPSMRQLLAGGGPSHVHLHVTRHACPEVDLLVFLDRQWAEKDRLLNAFISTQQRSSIELAESVDLEPSKGQFSFCFVMDLAFILAPMDDSAPDVRMGVWLPEEEDYMLALIECFTAGLLPKLTPATSLRSFLARKLRCAPMRVSKKIASFVCATMRNIGRSHYEPARRLLSEADRCKMAHLAKTQELFQRAIQPHACVGRTKCVTAMDDTNEHLTKTTRGFWFHYEQLYAAKLIEYFVQGALQIPCGVTLRGYLAERLQCSPMRVSKKLATGSLAGRPVPRRIGTAVFVPYHGISFDKLRLVDAELAQLRKDCFAHKAHSRRWMC</sequence>
<dbReference type="GO" id="GO:0016746">
    <property type="term" value="F:acyltransferase activity"/>
    <property type="evidence" value="ECO:0007669"/>
    <property type="project" value="UniProtKB-KW"/>
</dbReference>
<dbReference type="InterPro" id="IPR002123">
    <property type="entry name" value="Plipid/glycerol_acylTrfase"/>
</dbReference>
<name>A0A1V9YEY7_ACHHY</name>
<dbReference type="STRING" id="1202772.A0A1V9YEY7"/>
<evidence type="ECO:0000313" key="4">
    <source>
        <dbReference type="Proteomes" id="UP000243579"/>
    </source>
</evidence>
<reference evidence="3 4" key="1">
    <citation type="journal article" date="2014" name="Genome Biol. Evol.">
        <title>The secreted proteins of Achlya hypogyna and Thraustotheca clavata identify the ancestral oomycete secretome and reveal gene acquisitions by horizontal gene transfer.</title>
        <authorList>
            <person name="Misner I."/>
            <person name="Blouin N."/>
            <person name="Leonard G."/>
            <person name="Richards T.A."/>
            <person name="Lane C.E."/>
        </authorList>
    </citation>
    <scope>NUCLEOTIDE SEQUENCE [LARGE SCALE GENOMIC DNA]</scope>
    <source>
        <strain evidence="3 4">ATCC 48635</strain>
    </source>
</reference>
<dbReference type="PANTHER" id="PTHR35213:SF3">
    <property type="entry name" value="MYB-LIKE DOMAIN-CONTAINING PROTEIN"/>
    <property type="match status" value="1"/>
</dbReference>
<keyword evidence="4" id="KW-1185">Reference proteome</keyword>
<dbReference type="Pfam" id="PF01553">
    <property type="entry name" value="Acyltransferase"/>
    <property type="match status" value="1"/>
</dbReference>
<dbReference type="PANTHER" id="PTHR35213">
    <property type="entry name" value="RING-TYPE DOMAIN-CONTAINING PROTEIN-RELATED"/>
    <property type="match status" value="1"/>
</dbReference>
<dbReference type="OrthoDB" id="68300at2759"/>
<feature type="region of interest" description="Disordered" evidence="1">
    <location>
        <begin position="1"/>
        <end position="56"/>
    </location>
</feature>
<evidence type="ECO:0000313" key="3">
    <source>
        <dbReference type="EMBL" id="OQR84271.1"/>
    </source>
</evidence>
<dbReference type="SUPFAM" id="SSF69593">
    <property type="entry name" value="Glycerol-3-phosphate (1)-acyltransferase"/>
    <property type="match status" value="1"/>
</dbReference>
<proteinExistence type="predicted"/>
<comment type="caution">
    <text evidence="3">The sequence shown here is derived from an EMBL/GenBank/DDBJ whole genome shotgun (WGS) entry which is preliminary data.</text>
</comment>
<gene>
    <name evidence="3" type="ORF">ACHHYP_13559</name>
</gene>
<organism evidence="3 4">
    <name type="scientific">Achlya hypogyna</name>
    <name type="common">Oomycete</name>
    <name type="synonym">Protoachlya hypogyna</name>
    <dbReference type="NCBI Taxonomy" id="1202772"/>
    <lineage>
        <taxon>Eukaryota</taxon>
        <taxon>Sar</taxon>
        <taxon>Stramenopiles</taxon>
        <taxon>Oomycota</taxon>
        <taxon>Saprolegniomycetes</taxon>
        <taxon>Saprolegniales</taxon>
        <taxon>Achlyaceae</taxon>
        <taxon>Achlya</taxon>
    </lineage>
</organism>